<dbReference type="AlphaFoldDB" id="A0A238FDY7"/>
<sequence length="132" mass="15183">MPEKVATVLDPEDSEELRLAISQGYATDKHFADIVQHPQRFTNYRLQADGMLPHQDVGFTRLCVPAITFRGRLVSEFFLEHAHTIIGLGGHYKILAFMSVRILLERPSKYVEAYCATCPSCQRRIHFLKCRF</sequence>
<name>A0A238FDY7_9BASI</name>
<organism evidence="1 2">
    <name type="scientific">Microbotryum intermedium</name>
    <dbReference type="NCBI Taxonomy" id="269621"/>
    <lineage>
        <taxon>Eukaryota</taxon>
        <taxon>Fungi</taxon>
        <taxon>Dikarya</taxon>
        <taxon>Basidiomycota</taxon>
        <taxon>Pucciniomycotina</taxon>
        <taxon>Microbotryomycetes</taxon>
        <taxon>Microbotryales</taxon>
        <taxon>Microbotryaceae</taxon>
        <taxon>Microbotryum</taxon>
    </lineage>
</organism>
<dbReference type="Gene3D" id="1.10.340.70">
    <property type="match status" value="1"/>
</dbReference>
<reference evidence="2" key="1">
    <citation type="submission" date="2016-09" db="EMBL/GenBank/DDBJ databases">
        <authorList>
            <person name="Jeantristanb JTB J.-T."/>
            <person name="Ricardo R."/>
        </authorList>
    </citation>
    <scope>NUCLEOTIDE SEQUENCE [LARGE SCALE GENOMIC DNA]</scope>
</reference>
<accession>A0A238FDY7</accession>
<protein>
    <submittedName>
        <fullName evidence="1">BQ2448_2368 protein</fullName>
    </submittedName>
</protein>
<gene>
    <name evidence="1" type="ORF">BQ2448_2368</name>
</gene>
<keyword evidence="2" id="KW-1185">Reference proteome</keyword>
<dbReference type="STRING" id="269621.A0A238FDY7"/>
<evidence type="ECO:0000313" key="1">
    <source>
        <dbReference type="EMBL" id="SCV69348.1"/>
    </source>
</evidence>
<dbReference type="EMBL" id="FMSP01000004">
    <property type="protein sequence ID" value="SCV69348.1"/>
    <property type="molecule type" value="Genomic_DNA"/>
</dbReference>
<proteinExistence type="predicted"/>
<dbReference type="Proteomes" id="UP000198372">
    <property type="component" value="Unassembled WGS sequence"/>
</dbReference>
<evidence type="ECO:0000313" key="2">
    <source>
        <dbReference type="Proteomes" id="UP000198372"/>
    </source>
</evidence>